<feature type="domain" description="Cupin type-2" evidence="2">
    <location>
        <begin position="45"/>
        <end position="111"/>
    </location>
</feature>
<dbReference type="Gene3D" id="2.60.120.10">
    <property type="entry name" value="Jelly Rolls"/>
    <property type="match status" value="1"/>
</dbReference>
<keyword evidence="1" id="KW-0479">Metal-binding</keyword>
<dbReference type="RefSeq" id="WP_329509675.1">
    <property type="nucleotide sequence ID" value="NZ_BAAAYZ010000215.1"/>
</dbReference>
<sequence>MDYVQALEDIEWSDADTPGLGAEFAFTPDVITDDYTSAYRAKFARISAGGRSETHVDAHNHAFYIISGSGEVRIEDRLWQMRSGSVVKVPRGLPHSLENTGSADLVFLAIFDPPQAPPV</sequence>
<dbReference type="InterPro" id="IPR014710">
    <property type="entry name" value="RmlC-like_jellyroll"/>
</dbReference>
<comment type="caution">
    <text evidence="3">The sequence shown here is derived from an EMBL/GenBank/DDBJ whole genome shotgun (WGS) entry which is preliminary data.</text>
</comment>
<protein>
    <submittedName>
        <fullName evidence="3">Cupin domain-containing protein</fullName>
    </submittedName>
</protein>
<dbReference type="PANTHER" id="PTHR35848:SF6">
    <property type="entry name" value="CUPIN TYPE-2 DOMAIN-CONTAINING PROTEIN"/>
    <property type="match status" value="1"/>
</dbReference>
<dbReference type="Proteomes" id="UP001333996">
    <property type="component" value="Unassembled WGS sequence"/>
</dbReference>
<organism evidence="3 4">
    <name type="scientific">Streptomyces chiangmaiensis</name>
    <dbReference type="NCBI Taxonomy" id="766497"/>
    <lineage>
        <taxon>Bacteria</taxon>
        <taxon>Bacillati</taxon>
        <taxon>Actinomycetota</taxon>
        <taxon>Actinomycetes</taxon>
        <taxon>Kitasatosporales</taxon>
        <taxon>Streptomycetaceae</taxon>
        <taxon>Streptomyces</taxon>
    </lineage>
</organism>
<evidence type="ECO:0000313" key="4">
    <source>
        <dbReference type="Proteomes" id="UP001333996"/>
    </source>
</evidence>
<gene>
    <name evidence="3" type="ORF">VXC91_25550</name>
</gene>
<accession>A0ABU7FMA6</accession>
<dbReference type="InterPro" id="IPR013096">
    <property type="entry name" value="Cupin_2"/>
</dbReference>
<evidence type="ECO:0000259" key="2">
    <source>
        <dbReference type="Pfam" id="PF07883"/>
    </source>
</evidence>
<dbReference type="SUPFAM" id="SSF51182">
    <property type="entry name" value="RmlC-like cupins"/>
    <property type="match status" value="1"/>
</dbReference>
<dbReference type="PANTHER" id="PTHR35848">
    <property type="entry name" value="OXALATE-BINDING PROTEIN"/>
    <property type="match status" value="1"/>
</dbReference>
<dbReference type="InterPro" id="IPR011051">
    <property type="entry name" value="RmlC_Cupin_sf"/>
</dbReference>
<keyword evidence="4" id="KW-1185">Reference proteome</keyword>
<dbReference type="Pfam" id="PF07883">
    <property type="entry name" value="Cupin_2"/>
    <property type="match status" value="1"/>
</dbReference>
<dbReference type="InterPro" id="IPR051610">
    <property type="entry name" value="GPI/OXD"/>
</dbReference>
<dbReference type="EMBL" id="JAYWVC010000102">
    <property type="protein sequence ID" value="MED7825260.1"/>
    <property type="molecule type" value="Genomic_DNA"/>
</dbReference>
<name>A0ABU7FMA6_9ACTN</name>
<proteinExistence type="predicted"/>
<evidence type="ECO:0000313" key="3">
    <source>
        <dbReference type="EMBL" id="MED7825260.1"/>
    </source>
</evidence>
<evidence type="ECO:0000256" key="1">
    <source>
        <dbReference type="ARBA" id="ARBA00022723"/>
    </source>
</evidence>
<reference evidence="3" key="1">
    <citation type="submission" date="2024-01" db="EMBL/GenBank/DDBJ databases">
        <title>First draft genome sequence data of TA4-1, the type strain of Gram-positive actinobacterium Streptomyces chiangmaiensis.</title>
        <authorList>
            <person name="Yasawong M."/>
            <person name="Nantapong N."/>
        </authorList>
    </citation>
    <scope>NUCLEOTIDE SEQUENCE</scope>
    <source>
        <strain evidence="3">TA4-1</strain>
    </source>
</reference>